<dbReference type="Proteomes" id="UP001596226">
    <property type="component" value="Unassembled WGS sequence"/>
</dbReference>
<dbReference type="RefSeq" id="WP_377507533.1">
    <property type="nucleotide sequence ID" value="NZ_JBHSQS010000004.1"/>
</dbReference>
<evidence type="ECO:0000313" key="2">
    <source>
        <dbReference type="EMBL" id="MFC5923209.1"/>
    </source>
</evidence>
<keyword evidence="3" id="KW-1185">Reference proteome</keyword>
<dbReference type="Gene3D" id="3.10.290.30">
    <property type="entry name" value="MM3350-like"/>
    <property type="match status" value="1"/>
</dbReference>
<dbReference type="InterPro" id="IPR024047">
    <property type="entry name" value="MM3350-like_sf"/>
</dbReference>
<name>A0ABW1H0L5_9ACTN</name>
<organism evidence="2 3">
    <name type="scientific">Micromonospora vulcania</name>
    <dbReference type="NCBI Taxonomy" id="1441873"/>
    <lineage>
        <taxon>Bacteria</taxon>
        <taxon>Bacillati</taxon>
        <taxon>Actinomycetota</taxon>
        <taxon>Actinomycetes</taxon>
        <taxon>Micromonosporales</taxon>
        <taxon>Micromonosporaceae</taxon>
        <taxon>Micromonospora</taxon>
    </lineage>
</organism>
<gene>
    <name evidence="2" type="ORF">ACFQGL_07600</name>
</gene>
<protein>
    <submittedName>
        <fullName evidence="2">Plasmid pRiA4b ORF-3 family protein</fullName>
    </submittedName>
</protein>
<dbReference type="Pfam" id="PF07929">
    <property type="entry name" value="PRiA4_ORF3"/>
    <property type="match status" value="1"/>
</dbReference>
<dbReference type="PANTHER" id="PTHR41878">
    <property type="entry name" value="LEXA REPRESSOR-RELATED"/>
    <property type="match status" value="1"/>
</dbReference>
<dbReference type="InterPro" id="IPR012912">
    <property type="entry name" value="Plasmid_pRiA4b_Orf3-like"/>
</dbReference>
<reference evidence="3" key="1">
    <citation type="journal article" date="2019" name="Int. J. Syst. Evol. Microbiol.">
        <title>The Global Catalogue of Microorganisms (GCM) 10K type strain sequencing project: providing services to taxonomists for standard genome sequencing and annotation.</title>
        <authorList>
            <consortium name="The Broad Institute Genomics Platform"/>
            <consortium name="The Broad Institute Genome Sequencing Center for Infectious Disease"/>
            <person name="Wu L."/>
            <person name="Ma J."/>
        </authorList>
    </citation>
    <scope>NUCLEOTIDE SEQUENCE [LARGE SCALE GENOMIC DNA]</scope>
    <source>
        <strain evidence="3">CGMCC 4.7144</strain>
    </source>
</reference>
<feature type="domain" description="Plasmid pRiA4b Orf3-like" evidence="1">
    <location>
        <begin position="4"/>
        <end position="173"/>
    </location>
</feature>
<evidence type="ECO:0000313" key="3">
    <source>
        <dbReference type="Proteomes" id="UP001596226"/>
    </source>
</evidence>
<evidence type="ECO:0000259" key="1">
    <source>
        <dbReference type="Pfam" id="PF07929"/>
    </source>
</evidence>
<comment type="caution">
    <text evidence="2">The sequence shown here is derived from an EMBL/GenBank/DDBJ whole genome shotgun (WGS) entry which is preliminary data.</text>
</comment>
<proteinExistence type="predicted"/>
<sequence>MPRQIFQLKMTLVGVRPTVWRRVLVPAGYTLDRLHRVVQYAMGWRDCHLHSFDIDAVQYGEPDPDGELAFEDELDVRLDAVLGKGSRFSYLYDFGDWWEHDLVVEDALTADPDERYPVCLDGERACPPESVGGPSAYRALLVALADPTAFADPGYAALRDWAGPTFDPSWFDAPRTSTLLRRLT</sequence>
<accession>A0ABW1H0L5</accession>
<dbReference type="SUPFAM" id="SSF159941">
    <property type="entry name" value="MM3350-like"/>
    <property type="match status" value="1"/>
</dbReference>
<dbReference type="EMBL" id="JBHSQS010000004">
    <property type="protein sequence ID" value="MFC5923209.1"/>
    <property type="molecule type" value="Genomic_DNA"/>
</dbReference>
<dbReference type="PANTHER" id="PTHR41878:SF1">
    <property type="entry name" value="TNPR PROTEIN"/>
    <property type="match status" value="1"/>
</dbReference>